<dbReference type="InterPro" id="IPR052513">
    <property type="entry name" value="Thioester_dehydratase-like"/>
</dbReference>
<dbReference type="RefSeq" id="WP_130040228.1">
    <property type="nucleotide sequence ID" value="NZ_JACCEV010000003.1"/>
</dbReference>
<name>A0A853H0F8_9BURK</name>
<evidence type="ECO:0000259" key="2">
    <source>
        <dbReference type="Pfam" id="PF12172"/>
    </source>
</evidence>
<feature type="domain" description="ChsH2 rubredoxin-like zinc ribbon" evidence="2">
    <location>
        <begin position="23"/>
        <end position="57"/>
    </location>
</feature>
<dbReference type="Proteomes" id="UP000554144">
    <property type="component" value="Unassembled WGS sequence"/>
</dbReference>
<dbReference type="Gene3D" id="6.10.30.10">
    <property type="match status" value="1"/>
</dbReference>
<evidence type="ECO:0000313" key="4">
    <source>
        <dbReference type="Proteomes" id="UP000554144"/>
    </source>
</evidence>
<sequence length="135" mass="14757">MLSSQTSLAADATSTGADLYYRNQLDQGTFLIQRCASCERSIFYPRMICPHCGSDQLKWFAPTGRGTVYSTTVVRRKPEQGGDYNVALIDLEEGVRMMSRVEGVAPTDVTIGMPVQAQVADSDEGKLVVFNPTKA</sequence>
<dbReference type="OrthoDB" id="5514845at2"/>
<dbReference type="SUPFAM" id="SSF50249">
    <property type="entry name" value="Nucleic acid-binding proteins"/>
    <property type="match status" value="1"/>
</dbReference>
<feature type="domain" description="ChsH2 C-terminal OB-fold" evidence="1">
    <location>
        <begin position="63"/>
        <end position="118"/>
    </location>
</feature>
<dbReference type="InterPro" id="IPR012340">
    <property type="entry name" value="NA-bd_OB-fold"/>
</dbReference>
<dbReference type="EMBL" id="JACCEV010000003">
    <property type="protein sequence ID" value="NYT86466.1"/>
    <property type="molecule type" value="Genomic_DNA"/>
</dbReference>
<dbReference type="Pfam" id="PF01796">
    <property type="entry name" value="OB_ChsH2_C"/>
    <property type="match status" value="1"/>
</dbReference>
<dbReference type="PANTHER" id="PTHR34075:SF5">
    <property type="entry name" value="BLR3430 PROTEIN"/>
    <property type="match status" value="1"/>
</dbReference>
<comment type="caution">
    <text evidence="3">The sequence shown here is derived from an EMBL/GenBank/DDBJ whole genome shotgun (WGS) entry which is preliminary data.</text>
</comment>
<dbReference type="Pfam" id="PF12172">
    <property type="entry name" value="zf-ChsH2"/>
    <property type="match status" value="1"/>
</dbReference>
<evidence type="ECO:0000313" key="3">
    <source>
        <dbReference type="EMBL" id="NYT86466.1"/>
    </source>
</evidence>
<proteinExistence type="predicted"/>
<dbReference type="PANTHER" id="PTHR34075">
    <property type="entry name" value="BLR3430 PROTEIN"/>
    <property type="match status" value="1"/>
</dbReference>
<gene>
    <name evidence="3" type="ORF">H0A62_12710</name>
</gene>
<organism evidence="3 4">
    <name type="scientific">Pollutimonas harenae</name>
    <dbReference type="NCBI Taxonomy" id="657015"/>
    <lineage>
        <taxon>Bacteria</taxon>
        <taxon>Pseudomonadati</taxon>
        <taxon>Pseudomonadota</taxon>
        <taxon>Betaproteobacteria</taxon>
        <taxon>Burkholderiales</taxon>
        <taxon>Alcaligenaceae</taxon>
        <taxon>Pollutimonas</taxon>
    </lineage>
</organism>
<dbReference type="InterPro" id="IPR002878">
    <property type="entry name" value="ChsH2_C"/>
</dbReference>
<reference evidence="3 4" key="1">
    <citation type="submission" date="2020-07" db="EMBL/GenBank/DDBJ databases">
        <title>Taxonomic revisions and descriptions of new bacterial species based on genomic comparisons in the high-G+C-content subgroup of the family Alcaligenaceae.</title>
        <authorList>
            <person name="Szabo A."/>
            <person name="Felfoldi T."/>
        </authorList>
    </citation>
    <scope>NUCLEOTIDE SEQUENCE [LARGE SCALE GENOMIC DNA]</scope>
    <source>
        <strain evidence="3 4">DSM 25667</strain>
    </source>
</reference>
<accession>A0A853H0F8</accession>
<protein>
    <submittedName>
        <fullName evidence="3">Zn-ribbon domain-containing OB-fold protein</fullName>
    </submittedName>
</protein>
<dbReference type="InterPro" id="IPR022002">
    <property type="entry name" value="ChsH2_Znr"/>
</dbReference>
<keyword evidence="4" id="KW-1185">Reference proteome</keyword>
<dbReference type="AlphaFoldDB" id="A0A853H0F8"/>
<evidence type="ECO:0000259" key="1">
    <source>
        <dbReference type="Pfam" id="PF01796"/>
    </source>
</evidence>